<dbReference type="SUPFAM" id="SSF56954">
    <property type="entry name" value="Outer membrane efflux proteins (OEP)"/>
    <property type="match status" value="1"/>
</dbReference>
<dbReference type="Gene3D" id="2.20.200.10">
    <property type="entry name" value="Outer membrane efflux proteins (OEP)"/>
    <property type="match status" value="1"/>
</dbReference>
<dbReference type="GO" id="GO:0015562">
    <property type="term" value="F:efflux transmembrane transporter activity"/>
    <property type="evidence" value="ECO:0007669"/>
    <property type="project" value="InterPro"/>
</dbReference>
<organism evidence="3 4">
    <name type="scientific">Marinigracilibium pacificum</name>
    <dbReference type="NCBI Taxonomy" id="2729599"/>
    <lineage>
        <taxon>Bacteria</taxon>
        <taxon>Pseudomonadati</taxon>
        <taxon>Bacteroidota</taxon>
        <taxon>Cytophagia</taxon>
        <taxon>Cytophagales</taxon>
        <taxon>Flammeovirgaceae</taxon>
        <taxon>Marinigracilibium</taxon>
    </lineage>
</organism>
<reference evidence="3 4" key="1">
    <citation type="submission" date="2020-04" db="EMBL/GenBank/DDBJ databases">
        <title>Flammeovirgaceae bacterium KN852 isolated from deep sea.</title>
        <authorList>
            <person name="Zhang D.-C."/>
        </authorList>
    </citation>
    <scope>NUCLEOTIDE SEQUENCE [LARGE SCALE GENOMIC DNA]</scope>
    <source>
        <strain evidence="3 4">KN852</strain>
    </source>
</reference>
<accession>A0A848IYC7</accession>
<dbReference type="GO" id="GO:0005886">
    <property type="term" value="C:plasma membrane"/>
    <property type="evidence" value="ECO:0007669"/>
    <property type="project" value="UniProtKB-SubCell"/>
</dbReference>
<dbReference type="PROSITE" id="PS51257">
    <property type="entry name" value="PROKAR_LIPOPROTEIN"/>
    <property type="match status" value="1"/>
</dbReference>
<comment type="caution">
    <text evidence="3">The sequence shown here is derived from an EMBL/GenBank/DDBJ whole genome shotgun (WGS) entry which is preliminary data.</text>
</comment>
<comment type="similarity">
    <text evidence="1 2">Belongs to the outer membrane factor (OMF) (TC 1.B.17) family.</text>
</comment>
<dbReference type="RefSeq" id="WP_169679857.1">
    <property type="nucleotide sequence ID" value="NZ_JABBNU010000004.1"/>
</dbReference>
<dbReference type="Gene3D" id="1.20.1600.10">
    <property type="entry name" value="Outer membrane efflux proteins (OEP)"/>
    <property type="match status" value="1"/>
</dbReference>
<evidence type="ECO:0000313" key="3">
    <source>
        <dbReference type="EMBL" id="NMM48285.1"/>
    </source>
</evidence>
<gene>
    <name evidence="3" type="ORF">HH304_07735</name>
</gene>
<evidence type="ECO:0000313" key="4">
    <source>
        <dbReference type="Proteomes" id="UP000559010"/>
    </source>
</evidence>
<keyword evidence="2" id="KW-0564">Palmitate</keyword>
<proteinExistence type="inferred from homology"/>
<keyword evidence="2" id="KW-0812">Transmembrane</keyword>
<dbReference type="InterPro" id="IPR003423">
    <property type="entry name" value="OMP_efflux"/>
</dbReference>
<dbReference type="AlphaFoldDB" id="A0A848IYC7"/>
<keyword evidence="4" id="KW-1185">Reference proteome</keyword>
<dbReference type="NCBIfam" id="TIGR01845">
    <property type="entry name" value="outer_NodT"/>
    <property type="match status" value="1"/>
</dbReference>
<dbReference type="InterPro" id="IPR010131">
    <property type="entry name" value="MdtP/NodT-like"/>
</dbReference>
<dbReference type="EMBL" id="JABBNU010000004">
    <property type="protein sequence ID" value="NMM48285.1"/>
    <property type="molecule type" value="Genomic_DNA"/>
</dbReference>
<keyword evidence="2" id="KW-0449">Lipoprotein</keyword>
<dbReference type="Proteomes" id="UP000559010">
    <property type="component" value="Unassembled WGS sequence"/>
</dbReference>
<comment type="subcellular location">
    <subcellularLocation>
        <location evidence="2">Cell membrane</location>
        <topology evidence="2">Lipid-anchor</topology>
    </subcellularLocation>
</comment>
<evidence type="ECO:0000256" key="1">
    <source>
        <dbReference type="ARBA" id="ARBA00007613"/>
    </source>
</evidence>
<evidence type="ECO:0000256" key="2">
    <source>
        <dbReference type="RuleBase" id="RU362097"/>
    </source>
</evidence>
<protein>
    <submittedName>
        <fullName evidence="3">TolC family protein</fullName>
    </submittedName>
</protein>
<dbReference type="Pfam" id="PF02321">
    <property type="entry name" value="OEP"/>
    <property type="match status" value="2"/>
</dbReference>
<name>A0A848IYC7_9BACT</name>
<dbReference type="PANTHER" id="PTHR30203">
    <property type="entry name" value="OUTER MEMBRANE CATION EFFLUX PROTEIN"/>
    <property type="match status" value="1"/>
</dbReference>
<dbReference type="PANTHER" id="PTHR30203:SF33">
    <property type="entry name" value="BLR4455 PROTEIN"/>
    <property type="match status" value="1"/>
</dbReference>
<sequence length="472" mass="53747">MNRFIKHIGLLFISILFIQGCIATKKYERPETYSVDSFYADTLTEDTISMATLDWREIYNDPILIGYIDEGLKNNLSILKAKQNILASESIFKQRRSNYLPSINSAFSVGENYLPTNSYLFQDRPSDTHYTDIVLGGVFSWELDIWGRITSLKRSAAAQYMQTINATRYLQTVIISQIVRNYYTLVSLDAKVRILEITIENRQKGLEIINALKEAGQENAVGVKQSEAFLYKAEGSLLQIMNEIRLVENSLSILLGRTPGPVDRANWDNIQINEELNIGIPIQLLQNRTDVQAAEYNLISAFELTNSARASFYPTLSINAAGGFNSMDFDNLFSINSLFGNVIGNLTLPLFNQRKLRTQKEVRLADQQIAYYDYKETILNAYKEVSNSLYTYQNFQELVKLKRKENRALLDAVLFSEELQKQGLASYLEVIYAKDNAQVAQFEIVNARLLQILSVVELYRALGGGWQPSEIK</sequence>
<keyword evidence="2" id="KW-0472">Membrane</keyword>
<keyword evidence="2" id="KW-1134">Transmembrane beta strand</keyword>